<evidence type="ECO:0000313" key="3">
    <source>
        <dbReference type="Proteomes" id="UP001501102"/>
    </source>
</evidence>
<evidence type="ECO:0000256" key="1">
    <source>
        <dbReference type="SAM" id="MobiDB-lite"/>
    </source>
</evidence>
<feature type="compositionally biased region" description="Basic and acidic residues" evidence="1">
    <location>
        <begin position="330"/>
        <end position="340"/>
    </location>
</feature>
<sequence length="340" mass="37094">MTALAQCRQERGWKKARLILELKRAAGNRGMRVASDESLDRMVREWESGRRPLVGEYLTLFCDVYESTAVALGAFPDDAKGPDEDEVAEFKRELLAARSADISLVKLLESQTENLRQLDRRLGASALLPQIQGHVAQMEGLLRNGVVAGARQLTAAALSDAAALAGWQALDLGRYRDAWNLHEIAKNAAREAGSSVLLTHATAQQACILLDLNQPVEALQLVQQAQELGKNRLPALMATWISASEAEVQAVLGNDKECRRALQRADESLPSDATNPEMPFLFLAGPHLVRWRGACLAQLGALEAVEDLSRALGSMEPGFTRAEAGTTLRPGERAREARRS</sequence>
<dbReference type="EMBL" id="BAAAXZ010000085">
    <property type="protein sequence ID" value="GAA2926215.1"/>
    <property type="molecule type" value="Genomic_DNA"/>
</dbReference>
<gene>
    <name evidence="2" type="ORF">GCM10020221_22710</name>
</gene>
<proteinExistence type="predicted"/>
<accession>A0ABP6J9K5</accession>
<name>A0ABP6J9K5_STRTU</name>
<dbReference type="SUPFAM" id="SSF48452">
    <property type="entry name" value="TPR-like"/>
    <property type="match status" value="1"/>
</dbReference>
<feature type="region of interest" description="Disordered" evidence="1">
    <location>
        <begin position="321"/>
        <end position="340"/>
    </location>
</feature>
<comment type="caution">
    <text evidence="2">The sequence shown here is derived from an EMBL/GenBank/DDBJ whole genome shotgun (WGS) entry which is preliminary data.</text>
</comment>
<dbReference type="Proteomes" id="UP001501102">
    <property type="component" value="Unassembled WGS sequence"/>
</dbReference>
<keyword evidence="3" id="KW-1185">Reference proteome</keyword>
<evidence type="ECO:0000313" key="2">
    <source>
        <dbReference type="EMBL" id="GAA2926215.1"/>
    </source>
</evidence>
<protein>
    <submittedName>
        <fullName evidence="2">Uncharacterized protein</fullName>
    </submittedName>
</protein>
<dbReference type="InterPro" id="IPR011990">
    <property type="entry name" value="TPR-like_helical_dom_sf"/>
</dbReference>
<dbReference type="Gene3D" id="1.25.40.10">
    <property type="entry name" value="Tetratricopeptide repeat domain"/>
    <property type="match status" value="1"/>
</dbReference>
<reference evidence="3" key="1">
    <citation type="journal article" date="2019" name="Int. J. Syst. Evol. Microbiol.">
        <title>The Global Catalogue of Microorganisms (GCM) 10K type strain sequencing project: providing services to taxonomists for standard genome sequencing and annotation.</title>
        <authorList>
            <consortium name="The Broad Institute Genomics Platform"/>
            <consortium name="The Broad Institute Genome Sequencing Center for Infectious Disease"/>
            <person name="Wu L."/>
            <person name="Ma J."/>
        </authorList>
    </citation>
    <scope>NUCLEOTIDE SEQUENCE [LARGE SCALE GENOMIC DNA]</scope>
    <source>
        <strain evidence="3">JCM 4087</strain>
    </source>
</reference>
<organism evidence="2 3">
    <name type="scientific">Streptomyces thioluteus</name>
    <dbReference type="NCBI Taxonomy" id="66431"/>
    <lineage>
        <taxon>Bacteria</taxon>
        <taxon>Bacillati</taxon>
        <taxon>Actinomycetota</taxon>
        <taxon>Actinomycetes</taxon>
        <taxon>Kitasatosporales</taxon>
        <taxon>Streptomycetaceae</taxon>
        <taxon>Streptomyces</taxon>
    </lineage>
</organism>